<proteinExistence type="predicted"/>
<dbReference type="PANTHER" id="PTHR12652">
    <property type="entry name" value="PEROXISOMAL BIOGENESIS FACTOR 11"/>
    <property type="match status" value="1"/>
</dbReference>
<organism evidence="2 3">
    <name type="scientific">Lodderomyces beijingensis</name>
    <dbReference type="NCBI Taxonomy" id="1775926"/>
    <lineage>
        <taxon>Eukaryota</taxon>
        <taxon>Fungi</taxon>
        <taxon>Dikarya</taxon>
        <taxon>Ascomycota</taxon>
        <taxon>Saccharomycotina</taxon>
        <taxon>Pichiomycetes</taxon>
        <taxon>Debaryomycetaceae</taxon>
        <taxon>Candida/Lodderomyces clade</taxon>
        <taxon>Lodderomyces</taxon>
    </lineage>
</organism>
<feature type="region of interest" description="Disordered" evidence="1">
    <location>
        <begin position="25"/>
        <end position="124"/>
    </location>
</feature>
<keyword evidence="3" id="KW-1185">Reference proteome</keyword>
<feature type="compositionally biased region" description="Polar residues" evidence="1">
    <location>
        <begin position="25"/>
        <end position="78"/>
    </location>
</feature>
<feature type="compositionally biased region" description="Low complexity" evidence="1">
    <location>
        <begin position="215"/>
        <end position="243"/>
    </location>
</feature>
<evidence type="ECO:0000313" key="3">
    <source>
        <dbReference type="Proteomes" id="UP001497383"/>
    </source>
</evidence>
<dbReference type="Proteomes" id="UP001497383">
    <property type="component" value="Chromosome 5"/>
</dbReference>
<sequence>MMNDIDSAASPSNTFIQRQNPLVNSQFYPSNRNHINQSYSQGQLDPSHSAQNQHLNQPRQPLQQQSPVSANTSPSVLHTQPQRSTTTTSIRSIPPHQNPSAAWNQPNLRHYRQSPLHPSSKLYSQPPQVFNSEWLDDDIQSPLNSPTGKKNHLEAKMSTTATTIPAQTMATTPLKLKADGGAAAISTSMSRGLNYITPVSDRVVDLDPQPMADVSMSNSNASLASSSTLPSQQLQQQQKQMTQQRGGARISQWKIFWAMLNDIVGKDKFAKLGQYTLRLLVFHANSTQHYLSDDVLNIKSINLRYNDSEKQLDLIRNFIKHPADFIRIIVILVSSIFKTRVAGLITGLGMYRQFLRFGKTPFRVRDIVVKFQQNVQLKSNNELQINRSEIFNRKTLAMFASLYYGINDESLLLYKVNFLTNASYKDFAAKHESYAWYAETWIALYNAYENLSNLTQQEMDLKISIQVKNKAKILSKQLLGGANILHQNNPGSNSEDQKQLVEIQFKKNNAWIDIYKNLADLGFNTYTVFKIALPFPTWQIWMGIAASALSSVKLYRETRSKMVKEIQD</sequence>
<evidence type="ECO:0000256" key="1">
    <source>
        <dbReference type="SAM" id="MobiDB-lite"/>
    </source>
</evidence>
<feature type="compositionally biased region" description="Polar residues" evidence="1">
    <location>
        <begin position="98"/>
        <end position="107"/>
    </location>
</feature>
<feature type="compositionally biased region" description="Low complexity" evidence="1">
    <location>
        <begin position="79"/>
        <end position="95"/>
    </location>
</feature>
<dbReference type="GeneID" id="92209401"/>
<dbReference type="EMBL" id="OZ022409">
    <property type="protein sequence ID" value="CAK9440105.1"/>
    <property type="molecule type" value="Genomic_DNA"/>
</dbReference>
<feature type="region of interest" description="Disordered" evidence="1">
    <location>
        <begin position="209"/>
        <end position="243"/>
    </location>
</feature>
<protein>
    <recommendedName>
        <fullName evidence="4">Peroxisomal membrane protein PEX25</fullName>
    </recommendedName>
</protein>
<name>A0ABP0ZSA0_9ASCO</name>
<accession>A0ABP0ZSA0</accession>
<dbReference type="RefSeq" id="XP_066831143.1">
    <property type="nucleotide sequence ID" value="XM_066974401.1"/>
</dbReference>
<dbReference type="PANTHER" id="PTHR12652:SF50">
    <property type="entry name" value="PEROXIN 11"/>
    <property type="match status" value="1"/>
</dbReference>
<reference evidence="2 3" key="1">
    <citation type="submission" date="2024-03" db="EMBL/GenBank/DDBJ databases">
        <authorList>
            <person name="Brejova B."/>
        </authorList>
    </citation>
    <scope>NUCLEOTIDE SEQUENCE [LARGE SCALE GENOMIC DNA]</scope>
    <source>
        <strain evidence="2 3">CBS 14171</strain>
    </source>
</reference>
<gene>
    <name evidence="2" type="ORF">LODBEIA_P42050</name>
</gene>
<evidence type="ECO:0008006" key="4">
    <source>
        <dbReference type="Google" id="ProtNLM"/>
    </source>
</evidence>
<evidence type="ECO:0000313" key="2">
    <source>
        <dbReference type="EMBL" id="CAK9440105.1"/>
    </source>
</evidence>